<evidence type="ECO:0000259" key="2">
    <source>
        <dbReference type="PROSITE" id="PS51186"/>
    </source>
</evidence>
<dbReference type="Pfam" id="PF00583">
    <property type="entry name" value="Acetyltransf_1"/>
    <property type="match status" value="1"/>
</dbReference>
<organism evidence="3 4">
    <name type="scientific">Halogeometricum rufum</name>
    <dbReference type="NCBI Taxonomy" id="553469"/>
    <lineage>
        <taxon>Archaea</taxon>
        <taxon>Methanobacteriati</taxon>
        <taxon>Methanobacteriota</taxon>
        <taxon>Stenosarchaea group</taxon>
        <taxon>Halobacteria</taxon>
        <taxon>Halobacteriales</taxon>
        <taxon>Haloferacaceae</taxon>
        <taxon>Halogeometricum</taxon>
    </lineage>
</organism>
<feature type="region of interest" description="Disordered" evidence="1">
    <location>
        <begin position="177"/>
        <end position="197"/>
    </location>
</feature>
<gene>
    <name evidence="3" type="ORF">SAMN04487947_3773</name>
</gene>
<dbReference type="GO" id="GO:0016747">
    <property type="term" value="F:acyltransferase activity, transferring groups other than amino-acyl groups"/>
    <property type="evidence" value="ECO:0007669"/>
    <property type="project" value="InterPro"/>
</dbReference>
<dbReference type="AlphaFoldDB" id="A0A1I6IWA7"/>
<feature type="domain" description="N-acetyltransferase" evidence="2">
    <location>
        <begin position="1"/>
        <end position="129"/>
    </location>
</feature>
<dbReference type="PROSITE" id="PS51186">
    <property type="entry name" value="GNAT"/>
    <property type="match status" value="1"/>
</dbReference>
<dbReference type="RefSeq" id="WP_089810556.1">
    <property type="nucleotide sequence ID" value="NZ_FOYT01000005.1"/>
</dbReference>
<dbReference type="CDD" id="cd04301">
    <property type="entry name" value="NAT_SF"/>
    <property type="match status" value="1"/>
</dbReference>
<dbReference type="Proteomes" id="UP000198531">
    <property type="component" value="Unassembled WGS sequence"/>
</dbReference>
<protein>
    <submittedName>
        <fullName evidence="3">N-acetylglutamate synthase, GNAT family</fullName>
    </submittedName>
</protein>
<name>A0A1I6IWA7_9EURY</name>
<dbReference type="STRING" id="553469.SAMN04487947_3773"/>
<dbReference type="OrthoDB" id="104811at2157"/>
<reference evidence="4" key="1">
    <citation type="submission" date="2016-10" db="EMBL/GenBank/DDBJ databases">
        <authorList>
            <person name="Varghese N."/>
            <person name="Submissions S."/>
        </authorList>
    </citation>
    <scope>NUCLEOTIDE SEQUENCE [LARGE SCALE GENOMIC DNA]</scope>
    <source>
        <strain evidence="4">CGMCC 1.7736</strain>
    </source>
</reference>
<sequence length="197" mass="22939">MYVRDAKNREEVWLLDRIEESGLEDPAFRSRDYVIALDERTNRKAGFGRIRVHKVDDEEWCELAFVFTLEEWRDQGVGAHVVERLLAKASDESFDRVYTFTVEPDYFLTFGFQPVDSDDLPETLRERLETVRAERGEDAIAMRVQPGRFRMPEELRERFKTATPADTPDPGEVEIEETAEDFGIDPEETTYKYDTGG</sequence>
<dbReference type="SUPFAM" id="SSF55729">
    <property type="entry name" value="Acyl-CoA N-acyltransferases (Nat)"/>
    <property type="match status" value="1"/>
</dbReference>
<keyword evidence="4" id="KW-1185">Reference proteome</keyword>
<dbReference type="InterPro" id="IPR000182">
    <property type="entry name" value="GNAT_dom"/>
</dbReference>
<dbReference type="InterPro" id="IPR016181">
    <property type="entry name" value="Acyl_CoA_acyltransferase"/>
</dbReference>
<proteinExistence type="predicted"/>
<evidence type="ECO:0000256" key="1">
    <source>
        <dbReference type="SAM" id="MobiDB-lite"/>
    </source>
</evidence>
<evidence type="ECO:0000313" key="4">
    <source>
        <dbReference type="Proteomes" id="UP000198531"/>
    </source>
</evidence>
<dbReference type="Gene3D" id="3.40.630.30">
    <property type="match status" value="1"/>
</dbReference>
<feature type="compositionally biased region" description="Acidic residues" evidence="1">
    <location>
        <begin position="177"/>
        <end position="188"/>
    </location>
</feature>
<accession>A0A1I6IWA7</accession>
<dbReference type="EMBL" id="FOYT01000005">
    <property type="protein sequence ID" value="SFR70973.1"/>
    <property type="molecule type" value="Genomic_DNA"/>
</dbReference>
<evidence type="ECO:0000313" key="3">
    <source>
        <dbReference type="EMBL" id="SFR70973.1"/>
    </source>
</evidence>